<name>A0A0D3IJB2_EMIH1</name>
<organism evidence="1 2">
    <name type="scientific">Emiliania huxleyi (strain CCMP1516)</name>
    <dbReference type="NCBI Taxonomy" id="280463"/>
    <lineage>
        <taxon>Eukaryota</taxon>
        <taxon>Haptista</taxon>
        <taxon>Haptophyta</taxon>
        <taxon>Prymnesiophyceae</taxon>
        <taxon>Isochrysidales</taxon>
        <taxon>Noelaerhabdaceae</taxon>
        <taxon>Emiliania</taxon>
    </lineage>
</organism>
<keyword evidence="2" id="KW-1185">Reference proteome</keyword>
<dbReference type="GeneID" id="17257458"/>
<accession>A0A0D3IJB2</accession>
<reference evidence="2" key="1">
    <citation type="journal article" date="2013" name="Nature">
        <title>Pan genome of the phytoplankton Emiliania underpins its global distribution.</title>
        <authorList>
            <person name="Read B.A."/>
            <person name="Kegel J."/>
            <person name="Klute M.J."/>
            <person name="Kuo A."/>
            <person name="Lefebvre S.C."/>
            <person name="Maumus F."/>
            <person name="Mayer C."/>
            <person name="Miller J."/>
            <person name="Monier A."/>
            <person name="Salamov A."/>
            <person name="Young J."/>
            <person name="Aguilar M."/>
            <person name="Claverie J.M."/>
            <person name="Frickenhaus S."/>
            <person name="Gonzalez K."/>
            <person name="Herman E.K."/>
            <person name="Lin Y.C."/>
            <person name="Napier J."/>
            <person name="Ogata H."/>
            <person name="Sarno A.F."/>
            <person name="Shmutz J."/>
            <person name="Schroeder D."/>
            <person name="de Vargas C."/>
            <person name="Verret F."/>
            <person name="von Dassow P."/>
            <person name="Valentin K."/>
            <person name="Van de Peer Y."/>
            <person name="Wheeler G."/>
            <person name="Dacks J.B."/>
            <person name="Delwiche C.F."/>
            <person name="Dyhrman S.T."/>
            <person name="Glockner G."/>
            <person name="John U."/>
            <person name="Richards T."/>
            <person name="Worden A.Z."/>
            <person name="Zhang X."/>
            <person name="Grigoriev I.V."/>
            <person name="Allen A.E."/>
            <person name="Bidle K."/>
            <person name="Borodovsky M."/>
            <person name="Bowler C."/>
            <person name="Brownlee C."/>
            <person name="Cock J.M."/>
            <person name="Elias M."/>
            <person name="Gladyshev V.N."/>
            <person name="Groth M."/>
            <person name="Guda C."/>
            <person name="Hadaegh A."/>
            <person name="Iglesias-Rodriguez M.D."/>
            <person name="Jenkins J."/>
            <person name="Jones B.M."/>
            <person name="Lawson T."/>
            <person name="Leese F."/>
            <person name="Lindquist E."/>
            <person name="Lobanov A."/>
            <person name="Lomsadze A."/>
            <person name="Malik S.B."/>
            <person name="Marsh M.E."/>
            <person name="Mackinder L."/>
            <person name="Mock T."/>
            <person name="Mueller-Roeber B."/>
            <person name="Pagarete A."/>
            <person name="Parker M."/>
            <person name="Probert I."/>
            <person name="Quesneville H."/>
            <person name="Raines C."/>
            <person name="Rensing S.A."/>
            <person name="Riano-Pachon D.M."/>
            <person name="Richier S."/>
            <person name="Rokitta S."/>
            <person name="Shiraiwa Y."/>
            <person name="Soanes D.M."/>
            <person name="van der Giezen M."/>
            <person name="Wahlund T.M."/>
            <person name="Williams B."/>
            <person name="Wilson W."/>
            <person name="Wolfe G."/>
            <person name="Wurch L.L."/>
        </authorList>
    </citation>
    <scope>NUCLEOTIDE SEQUENCE</scope>
</reference>
<dbReference type="EnsemblProtists" id="EOD11347">
    <property type="protein sequence ID" value="EOD11347"/>
    <property type="gene ID" value="EMIHUDRAFT_214676"/>
</dbReference>
<dbReference type="KEGG" id="ehx:EMIHUDRAFT_214676"/>
<reference evidence="1" key="2">
    <citation type="submission" date="2024-10" db="UniProtKB">
        <authorList>
            <consortium name="EnsemblProtists"/>
        </authorList>
    </citation>
    <scope>IDENTIFICATION</scope>
</reference>
<proteinExistence type="predicted"/>
<dbReference type="PaxDb" id="2903-EOD11347"/>
<dbReference type="RefSeq" id="XP_005763776.1">
    <property type="nucleotide sequence ID" value="XM_005763719.1"/>
</dbReference>
<evidence type="ECO:0000313" key="1">
    <source>
        <dbReference type="EnsemblProtists" id="EOD11347"/>
    </source>
</evidence>
<sequence length="362" mass="38522">MHAQPNGPHELCGKLPGANILDATPENINDYCCGSWDLVVRDVEATLPAALACEVLAELARQRVPEAFALRLELVCLKKIAYYLFAQGSSLERQLAQLATFWHGEHLGGAEGAACGYWRHSARLTEVSDARVQCSGAVSATADARALVKHLCCLPRHSSKGCGALLLELPRSLHCWRLVERACAAASAPPPTAADEPPPAAVAGRWHSRLRESLGVQLWPPEAAAVVRASLLCRGADKALRAAVAASGWPAHIADRRGAVREKAADNKLCSGCGAQFSALWPVYGKHGCDEELLALLWTHGAPPGIEVRHVKKGEAKGAALREGLRPGDTALLVDDSIAELVHPSVTGDCGAEAGEESYRYI</sequence>
<dbReference type="Proteomes" id="UP000013827">
    <property type="component" value="Unassembled WGS sequence"/>
</dbReference>
<dbReference type="HOGENOM" id="CLU_766013_0_0_1"/>
<protein>
    <submittedName>
        <fullName evidence="1">Uncharacterized protein</fullName>
    </submittedName>
</protein>
<dbReference type="AlphaFoldDB" id="A0A0D3IJB2"/>
<evidence type="ECO:0000313" key="2">
    <source>
        <dbReference type="Proteomes" id="UP000013827"/>
    </source>
</evidence>